<proteinExistence type="predicted"/>
<name>A0A553Z9Q4_9ACTN</name>
<protein>
    <submittedName>
        <fullName evidence="1">Uncharacterized protein</fullName>
    </submittedName>
</protein>
<dbReference type="AlphaFoldDB" id="A0A553Z9Q4"/>
<accession>A0A553Z9Q4</accession>
<keyword evidence="2" id="KW-1185">Reference proteome</keyword>
<comment type="caution">
    <text evidence="1">The sequence shown here is derived from an EMBL/GenBank/DDBJ whole genome shotgun (WGS) entry which is preliminary data.</text>
</comment>
<evidence type="ECO:0000313" key="2">
    <source>
        <dbReference type="Proteomes" id="UP000320888"/>
    </source>
</evidence>
<evidence type="ECO:0000313" key="1">
    <source>
        <dbReference type="EMBL" id="TSB38137.1"/>
    </source>
</evidence>
<dbReference type="Proteomes" id="UP000320888">
    <property type="component" value="Unassembled WGS sequence"/>
</dbReference>
<reference evidence="1 2" key="1">
    <citation type="submission" date="2019-07" db="EMBL/GenBank/DDBJ databases">
        <title>Draft genome for Streptomyces benahoarensis MZ03-48.</title>
        <authorList>
            <person name="Gonzalez-Pimentel J.L."/>
        </authorList>
    </citation>
    <scope>NUCLEOTIDE SEQUENCE [LARGE SCALE GENOMIC DNA]</scope>
    <source>
        <strain evidence="1 2">MZ03-48</strain>
    </source>
</reference>
<gene>
    <name evidence="1" type="ORF">FNZ23_17530</name>
</gene>
<organism evidence="1 2">
    <name type="scientific">Streptomyces benahoarensis</name>
    <dbReference type="NCBI Taxonomy" id="2595054"/>
    <lineage>
        <taxon>Bacteria</taxon>
        <taxon>Bacillati</taxon>
        <taxon>Actinomycetota</taxon>
        <taxon>Actinomycetes</taxon>
        <taxon>Kitasatosporales</taxon>
        <taxon>Streptomycetaceae</taxon>
        <taxon>Streptomyces</taxon>
    </lineage>
</organism>
<dbReference type="RefSeq" id="WP_143943397.1">
    <property type="nucleotide sequence ID" value="NZ_VKLS01000216.1"/>
</dbReference>
<dbReference type="OrthoDB" id="4188786at2"/>
<sequence length="142" mass="15744">MTGYYGELRADWTSEHTSSESWVLAVRRTESSLLAARWALHRAGILADQLDPESTLGHGGIQALRAWADDPTADRPAQRHVKAGHPLIVTVQDGRTTYTISVWPVRQPADEHPIGPPESITHRIGGLRAPLYVVAEDPWRQP</sequence>
<dbReference type="EMBL" id="VKLS01000216">
    <property type="protein sequence ID" value="TSB38137.1"/>
    <property type="molecule type" value="Genomic_DNA"/>
</dbReference>